<evidence type="ECO:0000256" key="2">
    <source>
        <dbReference type="ARBA" id="ARBA00007399"/>
    </source>
</evidence>
<evidence type="ECO:0000256" key="1">
    <source>
        <dbReference type="ARBA" id="ARBA00004418"/>
    </source>
</evidence>
<keyword evidence="3" id="KW-0574">Periplasm</keyword>
<dbReference type="GO" id="GO:0030288">
    <property type="term" value="C:outer membrane-bounded periplasmic space"/>
    <property type="evidence" value="ECO:0007669"/>
    <property type="project" value="InterPro"/>
</dbReference>
<dbReference type="PRINTS" id="PR00969">
    <property type="entry name" value="CHAPERONPILI"/>
</dbReference>
<dbReference type="InterPro" id="IPR001829">
    <property type="entry name" value="Pili_assmbl_chaperone_bac"/>
</dbReference>
<feature type="domain" description="Pili assembly chaperone C-terminal" evidence="5">
    <location>
        <begin position="61"/>
        <end position="111"/>
    </location>
</feature>
<dbReference type="RefSeq" id="WP_124152428.1">
    <property type="nucleotide sequence ID" value="NZ_RQIS01000013.1"/>
</dbReference>
<evidence type="ECO:0000259" key="5">
    <source>
        <dbReference type="Pfam" id="PF02753"/>
    </source>
</evidence>
<evidence type="ECO:0000313" key="6">
    <source>
        <dbReference type="EMBL" id="RQH04351.1"/>
    </source>
</evidence>
<evidence type="ECO:0000313" key="7">
    <source>
        <dbReference type="Proteomes" id="UP000272778"/>
    </source>
</evidence>
<evidence type="ECO:0000256" key="4">
    <source>
        <dbReference type="ARBA" id="ARBA00023186"/>
    </source>
</evidence>
<keyword evidence="7" id="KW-1185">Reference proteome</keyword>
<gene>
    <name evidence="6" type="ORF">D1Y85_17960</name>
</gene>
<dbReference type="AlphaFoldDB" id="A0A3N6N1I4"/>
<comment type="similarity">
    <text evidence="2">Belongs to the periplasmic pilus chaperone family.</text>
</comment>
<name>A0A3N6N1I4_9BURK</name>
<dbReference type="OrthoDB" id="9131059at2"/>
<dbReference type="InterPro" id="IPR050643">
    <property type="entry name" value="Periplasmic_pilus_chap"/>
</dbReference>
<comment type="subcellular location">
    <subcellularLocation>
        <location evidence="1">Periplasm</location>
    </subcellularLocation>
</comment>
<reference evidence="6 7" key="1">
    <citation type="submission" date="2018-11" db="EMBL/GenBank/DDBJ databases">
        <title>Paraburkholderia sp. DHOA04, isolated from soil.</title>
        <authorList>
            <person name="Gao Z.-H."/>
            <person name="Qiu L.-H."/>
            <person name="Fu J.-C."/>
        </authorList>
    </citation>
    <scope>NUCLEOTIDE SEQUENCE [LARGE SCALE GENOMIC DNA]</scope>
    <source>
        <strain evidence="6 7">DHOA04</strain>
    </source>
</reference>
<dbReference type="Proteomes" id="UP000272778">
    <property type="component" value="Unassembled WGS sequence"/>
</dbReference>
<comment type="caution">
    <text evidence="6">The sequence shown here is derived from an EMBL/GenBank/DDBJ whole genome shotgun (WGS) entry which is preliminary data.</text>
</comment>
<dbReference type="Gene3D" id="2.60.40.10">
    <property type="entry name" value="Immunoglobulins"/>
    <property type="match status" value="1"/>
</dbReference>
<dbReference type="PANTHER" id="PTHR30251:SF4">
    <property type="entry name" value="SLR1668 PROTEIN"/>
    <property type="match status" value="1"/>
</dbReference>
<dbReference type="SUPFAM" id="SSF49584">
    <property type="entry name" value="Periplasmic chaperone C-domain"/>
    <property type="match status" value="1"/>
</dbReference>
<proteinExistence type="inferred from homology"/>
<protein>
    <submittedName>
        <fullName evidence="6">Molecular chaperone</fullName>
    </submittedName>
</protein>
<evidence type="ECO:0000256" key="3">
    <source>
        <dbReference type="ARBA" id="ARBA00022764"/>
    </source>
</evidence>
<dbReference type="InterPro" id="IPR013783">
    <property type="entry name" value="Ig-like_fold"/>
</dbReference>
<accession>A0A3N6N1I4</accession>
<dbReference type="EMBL" id="RQIS01000013">
    <property type="protein sequence ID" value="RQH04351.1"/>
    <property type="molecule type" value="Genomic_DNA"/>
</dbReference>
<dbReference type="PANTHER" id="PTHR30251">
    <property type="entry name" value="PILUS ASSEMBLY CHAPERONE"/>
    <property type="match status" value="1"/>
</dbReference>
<dbReference type="Pfam" id="PF02753">
    <property type="entry name" value="PapD_C"/>
    <property type="match status" value="1"/>
</dbReference>
<keyword evidence="4" id="KW-0143">Chaperone</keyword>
<organism evidence="6 7">
    <name type="scientific">Paraburkholderia dinghuensis</name>
    <dbReference type="NCBI Taxonomy" id="2305225"/>
    <lineage>
        <taxon>Bacteria</taxon>
        <taxon>Pseudomonadati</taxon>
        <taxon>Pseudomonadota</taxon>
        <taxon>Betaproteobacteria</taxon>
        <taxon>Burkholderiales</taxon>
        <taxon>Burkholderiaceae</taxon>
        <taxon>Paraburkholderia</taxon>
    </lineage>
</organism>
<sequence length="119" mass="13177">MRFLFLSALTTMGFAVTDTMRTQIKVFVRPDKLPYPETDLPKHLTFSLVHWPGKVTLEIGNPTPYYATIGVLQLAIEDALRPETVDMIAPFSHVAVDVDGIAGTPGEHAKVLFALRSRP</sequence>
<dbReference type="InterPro" id="IPR016148">
    <property type="entry name" value="Pili_assmbl_chaperone_C"/>
</dbReference>
<dbReference type="InterPro" id="IPR036316">
    <property type="entry name" value="Pili_assmbl_chap_C_dom_sf"/>
</dbReference>